<accession>A0A6I8MHI2</accession>
<name>A0A6I8MHI2_9CORY</name>
<gene>
    <name evidence="2" type="ORF">FRC0190_01296</name>
</gene>
<reference evidence="2 3" key="1">
    <citation type="submission" date="2019-11" db="EMBL/GenBank/DDBJ databases">
        <authorList>
            <person name="Brisse S."/>
        </authorList>
    </citation>
    <scope>NUCLEOTIDE SEQUENCE [LARGE SCALE GENOMIC DNA]</scope>
    <source>
        <strain evidence="2">FRC0190</strain>
    </source>
</reference>
<dbReference type="AlphaFoldDB" id="A0A6I8MHI2"/>
<sequence>MENINYDPKIYAKDIDFEQPEELKALKATIAEYDITHVKDRQGRVWEITGDLNKKSVPLAEADDAPSRINFSSVHSFGVRWDGTPTEYANAVEAGDTEAAAKAAEKARQEQNSILASVHSARRVEAKPEEEESPQDAPEERAHAVLSASGAHRWLNCPPSATLEANLAESTSTAAEEGTAAHALGEHKIRKGLNQRSQRPVSKYNDDDMEDYTDAYADYVLTRWRQAQEEDPSSLIFLEQRLDFSDTVPDGFGTGDCLIAHGDTLTVIDFKYGAGVLVDSWDNPQMKLYALGALKAFDFIFDFTIIEMVIYQPRRDNTSMFSMSVPDLLDWAENTVAPIAKFAAAGEGEFKAGEWCQFCKIKATCRRRAEENLAIAKFEFADATELSDEDIVEILRLAPKVKSWLADVERFTTDQAVAKGRVWPGFKLVAGRSVRKFTDPDAVAKAAVTAGYTDIYDKKLISLTKMEKLMGKDTFGEVLGDLTHKAEGKPTLVPVEDHRPEIASHSAADDFADVA</sequence>
<dbReference type="Proteomes" id="UP000423525">
    <property type="component" value="Chromosome"/>
</dbReference>
<dbReference type="InterPro" id="IPR021229">
    <property type="entry name" value="DUF2800"/>
</dbReference>
<protein>
    <recommendedName>
        <fullName evidence="4">DUF2800 domain-containing protein</fullName>
    </recommendedName>
</protein>
<dbReference type="RefSeq" id="WP_155872911.1">
    <property type="nucleotide sequence ID" value="NZ_CP168248.1"/>
</dbReference>
<evidence type="ECO:0008006" key="4">
    <source>
        <dbReference type="Google" id="ProtNLM"/>
    </source>
</evidence>
<feature type="region of interest" description="Disordered" evidence="1">
    <location>
        <begin position="120"/>
        <end position="142"/>
    </location>
</feature>
<proteinExistence type="predicted"/>
<dbReference type="Pfam" id="PF10926">
    <property type="entry name" value="DUF2800"/>
    <property type="match status" value="1"/>
</dbReference>
<evidence type="ECO:0000313" key="3">
    <source>
        <dbReference type="Proteomes" id="UP000423525"/>
    </source>
</evidence>
<dbReference type="EMBL" id="LR738855">
    <property type="protein sequence ID" value="VZH85330.1"/>
    <property type="molecule type" value="Genomic_DNA"/>
</dbReference>
<organism evidence="2 3">
    <name type="scientific">Corynebacterium rouxii</name>
    <dbReference type="NCBI Taxonomy" id="2719119"/>
    <lineage>
        <taxon>Bacteria</taxon>
        <taxon>Bacillati</taxon>
        <taxon>Actinomycetota</taxon>
        <taxon>Actinomycetes</taxon>
        <taxon>Mycobacteriales</taxon>
        <taxon>Corynebacteriaceae</taxon>
        <taxon>Corynebacterium</taxon>
    </lineage>
</organism>
<dbReference type="KEGG" id="crf:FRC0190_01296"/>
<evidence type="ECO:0000256" key="1">
    <source>
        <dbReference type="SAM" id="MobiDB-lite"/>
    </source>
</evidence>
<evidence type="ECO:0000313" key="2">
    <source>
        <dbReference type="EMBL" id="VZH85330.1"/>
    </source>
</evidence>